<keyword evidence="3" id="KW-1185">Reference proteome</keyword>
<comment type="caution">
    <text evidence="2">The sequence shown here is derived from an EMBL/GenBank/DDBJ whole genome shotgun (WGS) entry which is preliminary data.</text>
</comment>
<reference evidence="2 3" key="1">
    <citation type="submission" date="2019-03" db="EMBL/GenBank/DDBJ databases">
        <title>Genomic Encyclopedia of Archaeal and Bacterial Type Strains, Phase II (KMG-II): from individual species to whole genera.</title>
        <authorList>
            <person name="Goeker M."/>
        </authorList>
    </citation>
    <scope>NUCLEOTIDE SEQUENCE [LARGE SCALE GENOMIC DNA]</scope>
    <source>
        <strain evidence="2 3">DSM 29467</strain>
    </source>
</reference>
<sequence length="153" mass="16758">MKIRATRKDDTADLQAVLVGAELFPSEMLPDMMSGFLSDDESSDIWLTCEANGKAVGFCYAAPEELAEGAWNMLAIAVLPTEQGSGCGGAIAKHLEAELKKRGQRILIADTSGADDFAKTREFYRKNGYAEEARIRDFWAAGDDKIVFWKSLA</sequence>
<dbReference type="Gene3D" id="3.40.630.30">
    <property type="match status" value="1"/>
</dbReference>
<dbReference type="Pfam" id="PF13508">
    <property type="entry name" value="Acetyltransf_7"/>
    <property type="match status" value="1"/>
</dbReference>
<gene>
    <name evidence="2" type="ORF">BDE40_2507</name>
</gene>
<dbReference type="InterPro" id="IPR000182">
    <property type="entry name" value="GNAT_dom"/>
</dbReference>
<evidence type="ECO:0000259" key="1">
    <source>
        <dbReference type="PROSITE" id="PS51186"/>
    </source>
</evidence>
<dbReference type="InterPro" id="IPR016181">
    <property type="entry name" value="Acyl_CoA_acyltransferase"/>
</dbReference>
<dbReference type="GO" id="GO:0005840">
    <property type="term" value="C:ribosome"/>
    <property type="evidence" value="ECO:0007669"/>
    <property type="project" value="UniProtKB-KW"/>
</dbReference>
<name>A0A4R7LGH2_9RHOB</name>
<dbReference type="EMBL" id="SOBH01000003">
    <property type="protein sequence ID" value="TDT73732.1"/>
    <property type="molecule type" value="Genomic_DNA"/>
</dbReference>
<evidence type="ECO:0000313" key="3">
    <source>
        <dbReference type="Proteomes" id="UP000294563"/>
    </source>
</evidence>
<proteinExistence type="predicted"/>
<dbReference type="AlphaFoldDB" id="A0A4R7LGH2"/>
<dbReference type="PROSITE" id="PS51186">
    <property type="entry name" value="GNAT"/>
    <property type="match status" value="1"/>
</dbReference>
<evidence type="ECO:0000313" key="2">
    <source>
        <dbReference type="EMBL" id="TDT73732.1"/>
    </source>
</evidence>
<accession>A0A4R7LGH2</accession>
<keyword evidence="2" id="KW-0689">Ribosomal protein</keyword>
<keyword evidence="2" id="KW-0687">Ribonucleoprotein</keyword>
<dbReference type="OrthoDB" id="9789603at2"/>
<dbReference type="SUPFAM" id="SSF55729">
    <property type="entry name" value="Acyl-CoA N-acyltransferases (Nat)"/>
    <property type="match status" value="1"/>
</dbReference>
<dbReference type="Proteomes" id="UP000294563">
    <property type="component" value="Unassembled WGS sequence"/>
</dbReference>
<feature type="domain" description="N-acetyltransferase" evidence="1">
    <location>
        <begin position="1"/>
        <end position="153"/>
    </location>
</feature>
<dbReference type="GO" id="GO:0016747">
    <property type="term" value="F:acyltransferase activity, transferring groups other than amino-acyl groups"/>
    <property type="evidence" value="ECO:0007669"/>
    <property type="project" value="InterPro"/>
</dbReference>
<organism evidence="2 3">
    <name type="scientific">Litoreibacter halocynthiae</name>
    <dbReference type="NCBI Taxonomy" id="1242689"/>
    <lineage>
        <taxon>Bacteria</taxon>
        <taxon>Pseudomonadati</taxon>
        <taxon>Pseudomonadota</taxon>
        <taxon>Alphaproteobacteria</taxon>
        <taxon>Rhodobacterales</taxon>
        <taxon>Roseobacteraceae</taxon>
        <taxon>Litoreibacter</taxon>
    </lineage>
</organism>
<protein>
    <submittedName>
        <fullName evidence="2">Ribosomal protein S18 acetylase RimI-like enzyme</fullName>
    </submittedName>
</protein>
<dbReference type="CDD" id="cd04301">
    <property type="entry name" value="NAT_SF"/>
    <property type="match status" value="1"/>
</dbReference>
<dbReference type="RefSeq" id="WP_134014927.1">
    <property type="nucleotide sequence ID" value="NZ_SOBH01000003.1"/>
</dbReference>